<dbReference type="InterPro" id="IPR018280">
    <property type="entry name" value="Ribosomal_uS3_CS"/>
</dbReference>
<dbReference type="GO" id="GO:0003729">
    <property type="term" value="F:mRNA binding"/>
    <property type="evidence" value="ECO:0007669"/>
    <property type="project" value="UniProtKB-UniRule"/>
</dbReference>
<evidence type="ECO:0000256" key="2">
    <source>
        <dbReference type="ARBA" id="ARBA00022730"/>
    </source>
</evidence>
<comment type="caution">
    <text evidence="11">The sequence shown here is derived from an EMBL/GenBank/DDBJ whole genome shotgun (WGS) entry which is preliminary data.</text>
</comment>
<name>A0A2M8EQ92_9BACT</name>
<dbReference type="CDD" id="cd02412">
    <property type="entry name" value="KH-II_30S_S3"/>
    <property type="match status" value="1"/>
</dbReference>
<keyword evidence="3 8" id="KW-0694">RNA-binding</keyword>
<dbReference type="SUPFAM" id="SSF54821">
    <property type="entry name" value="Ribosomal protein S3 C-terminal domain"/>
    <property type="match status" value="1"/>
</dbReference>
<dbReference type="InterPro" id="IPR001351">
    <property type="entry name" value="Ribosomal_uS3_C"/>
</dbReference>
<dbReference type="GO" id="GO:0006412">
    <property type="term" value="P:translation"/>
    <property type="evidence" value="ECO:0007669"/>
    <property type="project" value="UniProtKB-UniRule"/>
</dbReference>
<dbReference type="PROSITE" id="PS50823">
    <property type="entry name" value="KH_TYPE_2"/>
    <property type="match status" value="1"/>
</dbReference>
<dbReference type="SMART" id="SM00322">
    <property type="entry name" value="KH"/>
    <property type="match status" value="1"/>
</dbReference>
<evidence type="ECO:0000313" key="12">
    <source>
        <dbReference type="Proteomes" id="UP000230251"/>
    </source>
</evidence>
<dbReference type="InterPro" id="IPR057258">
    <property type="entry name" value="Ribosomal_uS3"/>
</dbReference>
<evidence type="ECO:0000259" key="10">
    <source>
        <dbReference type="PROSITE" id="PS50823"/>
    </source>
</evidence>
<dbReference type="InterPro" id="IPR004087">
    <property type="entry name" value="KH_dom"/>
</dbReference>
<evidence type="ECO:0000256" key="3">
    <source>
        <dbReference type="ARBA" id="ARBA00022884"/>
    </source>
</evidence>
<feature type="domain" description="KH type-2" evidence="10">
    <location>
        <begin position="39"/>
        <end position="111"/>
    </location>
</feature>
<evidence type="ECO:0000256" key="1">
    <source>
        <dbReference type="ARBA" id="ARBA00010761"/>
    </source>
</evidence>
<organism evidence="11 12">
    <name type="scientific">Candidatus Uhrbacteria bacterium CG_4_9_14_0_2_um_filter_41_50</name>
    <dbReference type="NCBI Taxonomy" id="1975031"/>
    <lineage>
        <taxon>Bacteria</taxon>
        <taxon>Candidatus Uhriibacteriota</taxon>
    </lineage>
</organism>
<comment type="subunit">
    <text evidence="8">Part of the 30S ribosomal subunit. Forms a tight complex with proteins S10 and S14.</text>
</comment>
<dbReference type="SUPFAM" id="SSF54814">
    <property type="entry name" value="Prokaryotic type KH domain (KH-domain type II)"/>
    <property type="match status" value="1"/>
</dbReference>
<dbReference type="FunFam" id="3.30.300.20:FF:000001">
    <property type="entry name" value="30S ribosomal protein S3"/>
    <property type="match status" value="1"/>
</dbReference>
<keyword evidence="5 8" id="KW-0687">Ribonucleoprotein</keyword>
<dbReference type="InterPro" id="IPR009019">
    <property type="entry name" value="KH_sf_prok-type"/>
</dbReference>
<evidence type="ECO:0000256" key="4">
    <source>
        <dbReference type="ARBA" id="ARBA00022980"/>
    </source>
</evidence>
<keyword evidence="4 8" id="KW-0689">Ribosomal protein</keyword>
<dbReference type="PROSITE" id="PS00548">
    <property type="entry name" value="RIBOSOMAL_S3"/>
    <property type="match status" value="1"/>
</dbReference>
<dbReference type="InterPro" id="IPR004044">
    <property type="entry name" value="KH_dom_type_2"/>
</dbReference>
<evidence type="ECO:0000256" key="7">
    <source>
        <dbReference type="ARBA" id="ARBA00035257"/>
    </source>
</evidence>
<dbReference type="EMBL" id="PFSI01000009">
    <property type="protein sequence ID" value="PJC24913.1"/>
    <property type="molecule type" value="Genomic_DNA"/>
</dbReference>
<evidence type="ECO:0000256" key="9">
    <source>
        <dbReference type="RuleBase" id="RU003624"/>
    </source>
</evidence>
<dbReference type="PANTHER" id="PTHR11760:SF19">
    <property type="entry name" value="SMALL RIBOSOMAL SUBUNIT PROTEIN US3C"/>
    <property type="match status" value="1"/>
</dbReference>
<dbReference type="Pfam" id="PF07650">
    <property type="entry name" value="KH_2"/>
    <property type="match status" value="1"/>
</dbReference>
<dbReference type="InterPro" id="IPR005704">
    <property type="entry name" value="Ribosomal_uS3_bac-typ"/>
</dbReference>
<dbReference type="InterPro" id="IPR036419">
    <property type="entry name" value="Ribosomal_S3_C_sf"/>
</dbReference>
<sequence>MGQKIHPKLFRLSTIYSWNSKWFGNRENYIKFLEEDTRIREFIKKTLKEASVDEIEIDRNANKITITIHSARPGFIIGRSGAGIEELKNKILKELYRGQRVNILINVQEISKPSLSAQVVGQQIAQEIEKRMPFRRSMKMAVERVMKAGAKGVKIQVGGRLNGADIARKEVVHQGSIPLHNLRADINFARLRANTTYGVIGVKVWIYRGEVFDADDKSAKMEQSELRSNNQ</sequence>
<reference evidence="12" key="1">
    <citation type="submission" date="2017-09" db="EMBL/GenBank/DDBJ databases">
        <title>Depth-based differentiation of microbial function through sediment-hosted aquifers and enrichment of novel symbionts in the deep terrestrial subsurface.</title>
        <authorList>
            <person name="Probst A.J."/>
            <person name="Ladd B."/>
            <person name="Jarett J.K."/>
            <person name="Geller-Mcgrath D.E."/>
            <person name="Sieber C.M.K."/>
            <person name="Emerson J.B."/>
            <person name="Anantharaman K."/>
            <person name="Thomas B.C."/>
            <person name="Malmstrom R."/>
            <person name="Stieglmeier M."/>
            <person name="Klingl A."/>
            <person name="Woyke T."/>
            <person name="Ryan C.M."/>
            <person name="Banfield J.F."/>
        </authorList>
    </citation>
    <scope>NUCLEOTIDE SEQUENCE [LARGE SCALE GENOMIC DNA]</scope>
</reference>
<dbReference type="GO" id="GO:0019843">
    <property type="term" value="F:rRNA binding"/>
    <property type="evidence" value="ECO:0007669"/>
    <property type="project" value="UniProtKB-UniRule"/>
</dbReference>
<dbReference type="InterPro" id="IPR015946">
    <property type="entry name" value="KH_dom-like_a/b"/>
</dbReference>
<dbReference type="Proteomes" id="UP000230251">
    <property type="component" value="Unassembled WGS sequence"/>
</dbReference>
<dbReference type="HAMAP" id="MF_01309_B">
    <property type="entry name" value="Ribosomal_uS3_B"/>
    <property type="match status" value="1"/>
</dbReference>
<proteinExistence type="inferred from homology"/>
<dbReference type="GO" id="GO:0003735">
    <property type="term" value="F:structural constituent of ribosome"/>
    <property type="evidence" value="ECO:0007669"/>
    <property type="project" value="InterPro"/>
</dbReference>
<evidence type="ECO:0000256" key="5">
    <source>
        <dbReference type="ARBA" id="ARBA00023274"/>
    </source>
</evidence>
<dbReference type="Pfam" id="PF00189">
    <property type="entry name" value="Ribosomal_S3_C"/>
    <property type="match status" value="1"/>
</dbReference>
<keyword evidence="2 8" id="KW-0699">rRNA-binding</keyword>
<evidence type="ECO:0000256" key="8">
    <source>
        <dbReference type="HAMAP-Rule" id="MF_01309"/>
    </source>
</evidence>
<gene>
    <name evidence="8" type="primary">rpsC</name>
    <name evidence="11" type="ORF">CO057_00350</name>
</gene>
<dbReference type="PANTHER" id="PTHR11760">
    <property type="entry name" value="30S/40S RIBOSOMAL PROTEIN S3"/>
    <property type="match status" value="1"/>
</dbReference>
<comment type="function">
    <text evidence="6 8">Binds the lower part of the 30S subunit head. Binds mRNA in the 70S ribosome, positioning it for translation.</text>
</comment>
<dbReference type="Gene3D" id="3.30.1140.32">
    <property type="entry name" value="Ribosomal protein S3, C-terminal domain"/>
    <property type="match status" value="1"/>
</dbReference>
<protein>
    <recommendedName>
        <fullName evidence="7 8">Small ribosomal subunit protein uS3</fullName>
    </recommendedName>
</protein>
<dbReference type="Gene3D" id="3.30.300.20">
    <property type="match status" value="1"/>
</dbReference>
<dbReference type="AlphaFoldDB" id="A0A2M8EQ92"/>
<evidence type="ECO:0000256" key="6">
    <source>
        <dbReference type="ARBA" id="ARBA00024998"/>
    </source>
</evidence>
<dbReference type="GO" id="GO:0022627">
    <property type="term" value="C:cytosolic small ribosomal subunit"/>
    <property type="evidence" value="ECO:0007669"/>
    <property type="project" value="TreeGrafter"/>
</dbReference>
<dbReference type="NCBIfam" id="TIGR01009">
    <property type="entry name" value="rpsC_bact"/>
    <property type="match status" value="1"/>
</dbReference>
<evidence type="ECO:0000313" key="11">
    <source>
        <dbReference type="EMBL" id="PJC24913.1"/>
    </source>
</evidence>
<accession>A0A2M8EQ92</accession>
<comment type="similarity">
    <text evidence="1 8 9">Belongs to the universal ribosomal protein uS3 family.</text>
</comment>